<sequence length="92" mass="10103">MEYFFPVIAVLLLGVLVLSGSGVMAYLNGQVHFIVVVLTMAVFGILYSMIANITGILPVIITVSTLLSLVGIWIVRYFRFNRNASKELGKLP</sequence>
<keyword evidence="3" id="KW-1185">Reference proteome</keyword>
<gene>
    <name evidence="2" type="ORF">BACCIP111883_01410</name>
</gene>
<dbReference type="Proteomes" id="UP000789833">
    <property type="component" value="Unassembled WGS sequence"/>
</dbReference>
<feature type="transmembrane region" description="Helical" evidence="1">
    <location>
        <begin position="33"/>
        <end position="50"/>
    </location>
</feature>
<organism evidence="2 3">
    <name type="scientific">Sutcliffiella rhizosphaerae</name>
    <dbReference type="NCBI Taxonomy" id="2880967"/>
    <lineage>
        <taxon>Bacteria</taxon>
        <taxon>Bacillati</taxon>
        <taxon>Bacillota</taxon>
        <taxon>Bacilli</taxon>
        <taxon>Bacillales</taxon>
        <taxon>Bacillaceae</taxon>
        <taxon>Sutcliffiella</taxon>
    </lineage>
</organism>
<keyword evidence="1" id="KW-0812">Transmembrane</keyword>
<feature type="transmembrane region" description="Helical" evidence="1">
    <location>
        <begin position="6"/>
        <end position="26"/>
    </location>
</feature>
<proteinExistence type="predicted"/>
<name>A0ABM8YL10_9BACI</name>
<reference evidence="2 3" key="1">
    <citation type="submission" date="2021-10" db="EMBL/GenBank/DDBJ databases">
        <authorList>
            <person name="Criscuolo A."/>
        </authorList>
    </citation>
    <scope>NUCLEOTIDE SEQUENCE [LARGE SCALE GENOMIC DNA]</scope>
    <source>
        <strain evidence="3">CIP 111883</strain>
    </source>
</reference>
<dbReference type="EMBL" id="CAKJTJ010000005">
    <property type="protein sequence ID" value="CAG9620641.1"/>
    <property type="molecule type" value="Genomic_DNA"/>
</dbReference>
<comment type="caution">
    <text evidence="2">The sequence shown here is derived from an EMBL/GenBank/DDBJ whole genome shotgun (WGS) entry which is preliminary data.</text>
</comment>
<keyword evidence="1" id="KW-1133">Transmembrane helix</keyword>
<protein>
    <submittedName>
        <fullName evidence="2">Uncharacterized protein</fullName>
    </submittedName>
</protein>
<feature type="transmembrane region" description="Helical" evidence="1">
    <location>
        <begin position="56"/>
        <end position="78"/>
    </location>
</feature>
<evidence type="ECO:0000256" key="1">
    <source>
        <dbReference type="SAM" id="Phobius"/>
    </source>
</evidence>
<evidence type="ECO:0000313" key="3">
    <source>
        <dbReference type="Proteomes" id="UP000789833"/>
    </source>
</evidence>
<dbReference type="RefSeq" id="WP_230500553.1">
    <property type="nucleotide sequence ID" value="NZ_CAKJTJ010000005.1"/>
</dbReference>
<keyword evidence="1" id="KW-0472">Membrane</keyword>
<accession>A0ABM8YL10</accession>
<evidence type="ECO:0000313" key="2">
    <source>
        <dbReference type="EMBL" id="CAG9620641.1"/>
    </source>
</evidence>